<dbReference type="InterPro" id="IPR022484">
    <property type="entry name" value="PEP-CTERM/exosrtase_acylTfrase"/>
</dbReference>
<reference evidence="1" key="2">
    <citation type="submission" date="2023-01" db="EMBL/GenBank/DDBJ databases">
        <title>Draft genome sequence of Agaribacter marinus strain NBRC 110023.</title>
        <authorList>
            <person name="Sun Q."/>
            <person name="Mori K."/>
        </authorList>
    </citation>
    <scope>NUCLEOTIDE SEQUENCE</scope>
    <source>
        <strain evidence="1">NBRC 110023</strain>
    </source>
</reference>
<dbReference type="EMBL" id="BSOT01000005">
    <property type="protein sequence ID" value="GLR70357.1"/>
    <property type="molecule type" value="Genomic_DNA"/>
</dbReference>
<reference evidence="1" key="1">
    <citation type="journal article" date="2014" name="Int. J. Syst. Evol. Microbiol.">
        <title>Complete genome sequence of Corynebacterium casei LMG S-19264T (=DSM 44701T), isolated from a smear-ripened cheese.</title>
        <authorList>
            <consortium name="US DOE Joint Genome Institute (JGI-PGF)"/>
            <person name="Walter F."/>
            <person name="Albersmeier A."/>
            <person name="Kalinowski J."/>
            <person name="Ruckert C."/>
        </authorList>
    </citation>
    <scope>NUCLEOTIDE SEQUENCE</scope>
    <source>
        <strain evidence="1">NBRC 110023</strain>
    </source>
</reference>
<dbReference type="Proteomes" id="UP001156601">
    <property type="component" value="Unassembled WGS sequence"/>
</dbReference>
<proteinExistence type="predicted"/>
<comment type="caution">
    <text evidence="1">The sequence shown here is derived from an EMBL/GenBank/DDBJ whole genome shotgun (WGS) entry which is preliminary data.</text>
</comment>
<organism evidence="1 2">
    <name type="scientific">Agaribacter marinus</name>
    <dbReference type="NCBI Taxonomy" id="1431249"/>
    <lineage>
        <taxon>Bacteria</taxon>
        <taxon>Pseudomonadati</taxon>
        <taxon>Pseudomonadota</taxon>
        <taxon>Gammaproteobacteria</taxon>
        <taxon>Alteromonadales</taxon>
        <taxon>Alteromonadaceae</taxon>
        <taxon>Agaribacter</taxon>
    </lineage>
</organism>
<gene>
    <name evidence="1" type="ORF">GCM10007852_12650</name>
</gene>
<evidence type="ECO:0000313" key="1">
    <source>
        <dbReference type="EMBL" id="GLR70357.1"/>
    </source>
</evidence>
<evidence type="ECO:0008006" key="3">
    <source>
        <dbReference type="Google" id="ProtNLM"/>
    </source>
</evidence>
<dbReference type="NCBIfam" id="TIGR03694">
    <property type="entry name" value="exosort_acyl"/>
    <property type="match status" value="1"/>
</dbReference>
<name>A0AA37SWD0_9ALTE</name>
<dbReference type="AlphaFoldDB" id="A0AA37SWD0"/>
<accession>A0AA37SWD0</accession>
<dbReference type="RefSeq" id="WP_284216658.1">
    <property type="nucleotide sequence ID" value="NZ_BSOT01000005.1"/>
</dbReference>
<dbReference type="SUPFAM" id="SSF55729">
    <property type="entry name" value="Acyl-CoA N-acyltransferases (Nat)"/>
    <property type="match status" value="1"/>
</dbReference>
<sequence>MQILSLASSRFTFSRTSKMSARLGRVIKTNAEYPIKKALRPIKFYIKSLTVAKTFLNYFEVTSELSNEDFDAMCRLRHEVYCKELGFAFNSQEEKELDQYDKHAKFCVVKRKSTGEVVGAVRFVVIEQANHSLPIESTCNTYFEDCALLPQCFNSDEVAEVSRLVIAQKHRKKNIKGRTRVNKHYQCKKSSDKTTKYEKSATDFQAVNAQDRQELKNFKFIAVALYLGTMIIAKNTNRPHGFIITTPQLARSLACFGIQLKRIGHLYEYTGMRAPYYIDGEKTQRKLHGGFKRFLNVIETSMA</sequence>
<keyword evidence="2" id="KW-1185">Reference proteome</keyword>
<dbReference type="Gene3D" id="3.40.630.30">
    <property type="match status" value="1"/>
</dbReference>
<evidence type="ECO:0000313" key="2">
    <source>
        <dbReference type="Proteomes" id="UP001156601"/>
    </source>
</evidence>
<dbReference type="InterPro" id="IPR016181">
    <property type="entry name" value="Acyl_CoA_acyltransferase"/>
</dbReference>
<protein>
    <recommendedName>
        <fullName evidence="3">N-acyl amino acid synthase, PEP-CTERM/exosortase system-associated</fullName>
    </recommendedName>
</protein>
<dbReference type="Pfam" id="PF13444">
    <property type="entry name" value="Acetyltransf_5"/>
    <property type="match status" value="1"/>
</dbReference>